<feature type="domain" description="SGNH hydrolase-type esterase" evidence="1">
    <location>
        <begin position="56"/>
        <end position="248"/>
    </location>
</feature>
<gene>
    <name evidence="2" type="ORF">A2975_05260</name>
</gene>
<sequence>MEGKHKFLLFLLAASAFFAIFVNIAKPNATPQVVKFESYTAPVTQSHEEYTVILTGDSMTNVLGPNAQMLNNYLEKLYPGNKFGIFNYGLGGTNILSLQDRLEDKTFVIDHELEPILDREFEIIIIESFGHNPLSQFPLEEGKKKMNEALDKALTSITNSKPNANIIFLATIAPNKLHYAQNVVDLSPDTRWLWAEERIAYILNHIDYAKAHNIPVINVYEKTLETTNGGDLKYISQDDFIHPSDLGKDFISREIANYIWGNNILPH</sequence>
<name>A0A1F8C2Z6_9BACT</name>
<organism evidence="2 3">
    <name type="scientific">Candidatus Woesebacteria bacterium RIFCSPLOWO2_01_FULL_44_14</name>
    <dbReference type="NCBI Taxonomy" id="1802525"/>
    <lineage>
        <taxon>Bacteria</taxon>
        <taxon>Candidatus Woeseibacteriota</taxon>
    </lineage>
</organism>
<dbReference type="STRING" id="1802525.A2975_05260"/>
<evidence type="ECO:0000313" key="3">
    <source>
        <dbReference type="Proteomes" id="UP000178429"/>
    </source>
</evidence>
<reference evidence="2 3" key="1">
    <citation type="journal article" date="2016" name="Nat. Commun.">
        <title>Thousands of microbial genomes shed light on interconnected biogeochemical processes in an aquifer system.</title>
        <authorList>
            <person name="Anantharaman K."/>
            <person name="Brown C.T."/>
            <person name="Hug L.A."/>
            <person name="Sharon I."/>
            <person name="Castelle C.J."/>
            <person name="Probst A.J."/>
            <person name="Thomas B.C."/>
            <person name="Singh A."/>
            <person name="Wilkins M.J."/>
            <person name="Karaoz U."/>
            <person name="Brodie E.L."/>
            <person name="Williams K.H."/>
            <person name="Hubbard S.S."/>
            <person name="Banfield J.F."/>
        </authorList>
    </citation>
    <scope>NUCLEOTIDE SEQUENCE [LARGE SCALE GENOMIC DNA]</scope>
</reference>
<evidence type="ECO:0000313" key="2">
    <source>
        <dbReference type="EMBL" id="OGM69985.1"/>
    </source>
</evidence>
<dbReference type="AlphaFoldDB" id="A0A1F8C2Z6"/>
<protein>
    <recommendedName>
        <fullName evidence="1">SGNH hydrolase-type esterase domain-containing protein</fullName>
    </recommendedName>
</protein>
<dbReference type="Gene3D" id="3.40.50.1110">
    <property type="entry name" value="SGNH hydrolase"/>
    <property type="match status" value="1"/>
</dbReference>
<comment type="caution">
    <text evidence="2">The sequence shown here is derived from an EMBL/GenBank/DDBJ whole genome shotgun (WGS) entry which is preliminary data.</text>
</comment>
<dbReference type="Pfam" id="PF13472">
    <property type="entry name" value="Lipase_GDSL_2"/>
    <property type="match status" value="1"/>
</dbReference>
<evidence type="ECO:0000259" key="1">
    <source>
        <dbReference type="Pfam" id="PF13472"/>
    </source>
</evidence>
<dbReference type="InterPro" id="IPR013830">
    <property type="entry name" value="SGNH_hydro"/>
</dbReference>
<dbReference type="Proteomes" id="UP000178429">
    <property type="component" value="Unassembled WGS sequence"/>
</dbReference>
<dbReference type="SUPFAM" id="SSF52266">
    <property type="entry name" value="SGNH hydrolase"/>
    <property type="match status" value="1"/>
</dbReference>
<proteinExistence type="predicted"/>
<accession>A0A1F8C2Z6</accession>
<dbReference type="InterPro" id="IPR036514">
    <property type="entry name" value="SGNH_hydro_sf"/>
</dbReference>
<dbReference type="CDD" id="cd00229">
    <property type="entry name" value="SGNH_hydrolase"/>
    <property type="match status" value="1"/>
</dbReference>
<dbReference type="EMBL" id="MGHL01000007">
    <property type="protein sequence ID" value="OGM69985.1"/>
    <property type="molecule type" value="Genomic_DNA"/>
</dbReference>